<accession>A0AAD5PLB8</accession>
<evidence type="ECO:0000313" key="4">
    <source>
        <dbReference type="Proteomes" id="UP000820818"/>
    </source>
</evidence>
<sequence>MDSTKVALMLVVLMTVGCVLNVTAQLNVDNYDGMMMESQGSPLRSAYNYDLDVAEHKKKKYRGYSRGYGHGGGGGGSSEERR</sequence>
<feature type="transmembrane region" description="Helical" evidence="2">
    <location>
        <begin position="6"/>
        <end position="28"/>
    </location>
</feature>
<dbReference type="AlphaFoldDB" id="A0AAD5PLB8"/>
<evidence type="ECO:0000313" key="3">
    <source>
        <dbReference type="EMBL" id="KAI9551746.1"/>
    </source>
</evidence>
<keyword evidence="2" id="KW-0472">Membrane</keyword>
<keyword evidence="4" id="KW-1185">Reference proteome</keyword>
<evidence type="ECO:0000256" key="1">
    <source>
        <dbReference type="SAM" id="MobiDB-lite"/>
    </source>
</evidence>
<dbReference type="EMBL" id="WJBH02000010">
    <property type="protein sequence ID" value="KAI9551746.1"/>
    <property type="molecule type" value="Genomic_DNA"/>
</dbReference>
<evidence type="ECO:0000256" key="2">
    <source>
        <dbReference type="SAM" id="Phobius"/>
    </source>
</evidence>
<dbReference type="PROSITE" id="PS51257">
    <property type="entry name" value="PROKAR_LIPOPROTEIN"/>
    <property type="match status" value="1"/>
</dbReference>
<feature type="region of interest" description="Disordered" evidence="1">
    <location>
        <begin position="63"/>
        <end position="82"/>
    </location>
</feature>
<keyword evidence="2" id="KW-1133">Transmembrane helix</keyword>
<feature type="compositionally biased region" description="Gly residues" evidence="1">
    <location>
        <begin position="66"/>
        <end position="82"/>
    </location>
</feature>
<name>A0AAD5PLB8_9CRUS</name>
<dbReference type="Proteomes" id="UP000820818">
    <property type="component" value="Linkage Group LG10"/>
</dbReference>
<gene>
    <name evidence="3" type="ORF">GHT06_022082</name>
</gene>
<organism evidence="3 4">
    <name type="scientific">Daphnia sinensis</name>
    <dbReference type="NCBI Taxonomy" id="1820382"/>
    <lineage>
        <taxon>Eukaryota</taxon>
        <taxon>Metazoa</taxon>
        <taxon>Ecdysozoa</taxon>
        <taxon>Arthropoda</taxon>
        <taxon>Crustacea</taxon>
        <taxon>Branchiopoda</taxon>
        <taxon>Diplostraca</taxon>
        <taxon>Cladocera</taxon>
        <taxon>Anomopoda</taxon>
        <taxon>Daphniidae</taxon>
        <taxon>Daphnia</taxon>
        <taxon>Daphnia similis group</taxon>
    </lineage>
</organism>
<comment type="caution">
    <text evidence="3">The sequence shown here is derived from an EMBL/GenBank/DDBJ whole genome shotgun (WGS) entry which is preliminary data.</text>
</comment>
<proteinExistence type="predicted"/>
<protein>
    <submittedName>
        <fullName evidence="3">Uncharacterized protein</fullName>
    </submittedName>
</protein>
<reference evidence="3 4" key="1">
    <citation type="submission" date="2022-05" db="EMBL/GenBank/DDBJ databases">
        <title>A multi-omics perspective on studying reproductive biology in Daphnia sinensis.</title>
        <authorList>
            <person name="Jia J."/>
        </authorList>
    </citation>
    <scope>NUCLEOTIDE SEQUENCE [LARGE SCALE GENOMIC DNA]</scope>
    <source>
        <strain evidence="3 4">WSL</strain>
    </source>
</reference>
<keyword evidence="2" id="KW-0812">Transmembrane</keyword>